<dbReference type="SMART" id="SM00283">
    <property type="entry name" value="MA"/>
    <property type="match status" value="1"/>
</dbReference>
<dbReference type="InterPro" id="IPR024478">
    <property type="entry name" value="HlyB_4HB_MCP"/>
</dbReference>
<gene>
    <name evidence="8" type="ORF">KIF53_20380</name>
</gene>
<dbReference type="PANTHER" id="PTHR32089:SF112">
    <property type="entry name" value="LYSOZYME-LIKE PROTEIN-RELATED"/>
    <property type="match status" value="1"/>
</dbReference>
<keyword evidence="1 3" id="KW-0807">Transducer</keyword>
<evidence type="ECO:0000256" key="2">
    <source>
        <dbReference type="ARBA" id="ARBA00029447"/>
    </source>
</evidence>
<name>A0ABS7FIU6_9NEIS</name>
<keyword evidence="5" id="KW-1133">Transmembrane helix</keyword>
<dbReference type="CDD" id="cd11386">
    <property type="entry name" value="MCP_signal"/>
    <property type="match status" value="1"/>
</dbReference>
<organism evidence="8 9">
    <name type="scientific">Chromobacterium subtsugae</name>
    <dbReference type="NCBI Taxonomy" id="251747"/>
    <lineage>
        <taxon>Bacteria</taxon>
        <taxon>Pseudomonadati</taxon>
        <taxon>Pseudomonadota</taxon>
        <taxon>Betaproteobacteria</taxon>
        <taxon>Neisseriales</taxon>
        <taxon>Chromobacteriaceae</taxon>
        <taxon>Chromobacterium</taxon>
    </lineage>
</organism>
<evidence type="ECO:0000256" key="5">
    <source>
        <dbReference type="SAM" id="Phobius"/>
    </source>
</evidence>
<sequence length="548" mass="58602">MLLHDMRTRHKLALLLAIPLLAIAAVAGEGLVTMAELKDHVAKVYVSSAAPLFEVSKVSSLVPRTRIDVMQAMMDAMAGGAGYRTPTQRADRLYGKIGEMREAIAKLQQGHISAELKPQVDAIAALYQDMAANSLEPFVNAIRANRIEDAKAIYPKFVKQYEGLRDQVGALMPRQLAIAETAYQDANRTYQSQSRLIYGVLAVSVLLSLAIGFALAKLISEELDKLRATMLEAADHLRLSLRARVGGRDEFGEVADAFNRLMSAFESALQRIRAVGEQVSERSHAVADAARAIARGTMEQNQAAQHTTTAVEDVSASVQRVAQTASDSTALSLSVQTLSEQGGQVLTENASNANTLHGAIHKTAELTQSLAQRSQQINNIVSVIHDIAEQTNLLALNAAIEAARAGEQGRGFAVVADEVRKLAERTTSATGEIGAMLGGIQSDVASVVKDTQMCSELIEESRRSSERAMEALQQIRGGAETSARQIAEIASATVEQGAATADIVQRIEHIAAMAGENDSSVQAASAAADSLAALVSQLEAEIDRFRAR</sequence>
<evidence type="ECO:0000256" key="4">
    <source>
        <dbReference type="SAM" id="Coils"/>
    </source>
</evidence>
<dbReference type="RefSeq" id="WP_043573394.1">
    <property type="nucleotide sequence ID" value="NZ_CP142381.1"/>
</dbReference>
<dbReference type="InterPro" id="IPR003660">
    <property type="entry name" value="HAMP_dom"/>
</dbReference>
<evidence type="ECO:0000259" key="7">
    <source>
        <dbReference type="PROSITE" id="PS50885"/>
    </source>
</evidence>
<accession>A0ABS7FIU6</accession>
<keyword evidence="5" id="KW-0472">Membrane</keyword>
<dbReference type="PROSITE" id="PS50111">
    <property type="entry name" value="CHEMOTAXIS_TRANSDUC_2"/>
    <property type="match status" value="1"/>
</dbReference>
<comment type="similarity">
    <text evidence="2">Belongs to the methyl-accepting chemotaxis (MCP) protein family.</text>
</comment>
<keyword evidence="5" id="KW-0812">Transmembrane</keyword>
<dbReference type="EMBL" id="JAHDTB010000029">
    <property type="protein sequence ID" value="MBW8290000.1"/>
    <property type="molecule type" value="Genomic_DNA"/>
</dbReference>
<keyword evidence="9" id="KW-1185">Reference proteome</keyword>
<evidence type="ECO:0000313" key="8">
    <source>
        <dbReference type="EMBL" id="MBW8290000.1"/>
    </source>
</evidence>
<dbReference type="Proteomes" id="UP000711178">
    <property type="component" value="Unassembled WGS sequence"/>
</dbReference>
<keyword evidence="4" id="KW-0175">Coiled coil</keyword>
<dbReference type="InterPro" id="IPR004089">
    <property type="entry name" value="MCPsignal_dom"/>
</dbReference>
<dbReference type="GeneID" id="89685655"/>
<feature type="coiled-coil region" evidence="4">
    <location>
        <begin position="521"/>
        <end position="548"/>
    </location>
</feature>
<dbReference type="SMART" id="SM00304">
    <property type="entry name" value="HAMP"/>
    <property type="match status" value="1"/>
</dbReference>
<comment type="caution">
    <text evidence="8">The sequence shown here is derived from an EMBL/GenBank/DDBJ whole genome shotgun (WGS) entry which is preliminary data.</text>
</comment>
<proteinExistence type="inferred from homology"/>
<feature type="transmembrane region" description="Helical" evidence="5">
    <location>
        <begin position="196"/>
        <end position="219"/>
    </location>
</feature>
<dbReference type="SUPFAM" id="SSF58104">
    <property type="entry name" value="Methyl-accepting chemotaxis protein (MCP) signaling domain"/>
    <property type="match status" value="1"/>
</dbReference>
<feature type="domain" description="Methyl-accepting transducer" evidence="6">
    <location>
        <begin position="275"/>
        <end position="511"/>
    </location>
</feature>
<dbReference type="Pfam" id="PF00015">
    <property type="entry name" value="MCPsignal"/>
    <property type="match status" value="1"/>
</dbReference>
<dbReference type="Pfam" id="PF12729">
    <property type="entry name" value="4HB_MCP_1"/>
    <property type="match status" value="1"/>
</dbReference>
<evidence type="ECO:0000256" key="3">
    <source>
        <dbReference type="PROSITE-ProRule" id="PRU00284"/>
    </source>
</evidence>
<reference evidence="8 9" key="1">
    <citation type="submission" date="2021-05" db="EMBL/GenBank/DDBJ databases">
        <title>Draft Whole Genome Sequencing Of Biosensor Chromobacterium violaceum Strain CV026 Reveals A Regulatory RNA In Chromobacterium violaceum Phenotype Regulatory Network.</title>
        <authorList>
            <person name="Hong K.W."/>
            <person name="Chan K.G."/>
            <person name="Chang C.-Y."/>
        </authorList>
    </citation>
    <scope>NUCLEOTIDE SEQUENCE [LARGE SCALE GENOMIC DNA]</scope>
    <source>
        <strain evidence="8 9">ATCC 31532</strain>
    </source>
</reference>
<evidence type="ECO:0000256" key="1">
    <source>
        <dbReference type="ARBA" id="ARBA00023224"/>
    </source>
</evidence>
<dbReference type="PROSITE" id="PS50885">
    <property type="entry name" value="HAMP"/>
    <property type="match status" value="1"/>
</dbReference>
<evidence type="ECO:0000313" key="9">
    <source>
        <dbReference type="Proteomes" id="UP000711178"/>
    </source>
</evidence>
<dbReference type="Gene3D" id="1.10.287.950">
    <property type="entry name" value="Methyl-accepting chemotaxis protein"/>
    <property type="match status" value="1"/>
</dbReference>
<evidence type="ECO:0000259" key="6">
    <source>
        <dbReference type="PROSITE" id="PS50111"/>
    </source>
</evidence>
<feature type="domain" description="HAMP" evidence="7">
    <location>
        <begin position="217"/>
        <end position="270"/>
    </location>
</feature>
<dbReference type="PANTHER" id="PTHR32089">
    <property type="entry name" value="METHYL-ACCEPTING CHEMOTAXIS PROTEIN MCPB"/>
    <property type="match status" value="1"/>
</dbReference>
<protein>
    <submittedName>
        <fullName evidence="8">Methyl-accepting chemotaxis protein</fullName>
    </submittedName>
</protein>